<dbReference type="PROSITE" id="PS50110">
    <property type="entry name" value="RESPONSE_REGULATORY"/>
    <property type="match status" value="1"/>
</dbReference>
<dbReference type="InterPro" id="IPR000014">
    <property type="entry name" value="PAS"/>
</dbReference>
<dbReference type="eggNOG" id="COG3852">
    <property type="taxonomic scope" value="Bacteria"/>
</dbReference>
<dbReference type="SMART" id="SM00448">
    <property type="entry name" value="REC"/>
    <property type="match status" value="1"/>
</dbReference>
<sequence length="365" mass="40521">MRRAARLILISGEEGLKAQLSSWLERAGVQVCERFPSLQALITHWHALEADPPDLVLVDLNLPDYQGLDAFAEVKVRAINIPVVALIDRSEAMLGPHLLQMGAADYLLRDALSAPLLEHVVQRAWERQQVQNNLSEYLQELYASEARFRAILQHYPDGLLILDAEGRILMANDEAQQLLGYAEAHLVGQPLEAFVREEAPGFARLTGTSDPIRLQVIPCEEDDPCRLVLLRPLTESERQEMAASTAAQTLAEIILEVLDEAVLVADGEGRVVYANQAAAALMGKPHRQLTGRPLNGMLTTLMPGERFDRMMSWLELHGGTWQGIRRLESRSGSVQTFQVQLRLLSEPIFGMVIVLRPVVGEVPIG</sequence>
<dbReference type="SUPFAM" id="SSF52172">
    <property type="entry name" value="CheY-like"/>
    <property type="match status" value="1"/>
</dbReference>
<proteinExistence type="predicted"/>
<dbReference type="InterPro" id="IPR013656">
    <property type="entry name" value="PAS_4"/>
</dbReference>
<keyword evidence="1" id="KW-0597">Phosphoprotein</keyword>
<dbReference type="Pfam" id="PF00989">
    <property type="entry name" value="PAS"/>
    <property type="match status" value="1"/>
</dbReference>
<feature type="domain" description="Response regulatory" evidence="2">
    <location>
        <begin position="6"/>
        <end position="124"/>
    </location>
</feature>
<dbReference type="PROSITE" id="PS50112">
    <property type="entry name" value="PAS"/>
    <property type="match status" value="2"/>
</dbReference>
<dbReference type="NCBIfam" id="TIGR00229">
    <property type="entry name" value="sensory_box"/>
    <property type="match status" value="2"/>
</dbReference>
<dbReference type="Pfam" id="PF08448">
    <property type="entry name" value="PAS_4"/>
    <property type="match status" value="1"/>
</dbReference>
<dbReference type="STRING" id="518766.Rmar_0196"/>
<keyword evidence="5" id="KW-1185">Reference proteome</keyword>
<evidence type="ECO:0000313" key="4">
    <source>
        <dbReference type="EMBL" id="ACY47102.1"/>
    </source>
</evidence>
<dbReference type="EMBL" id="CP001807">
    <property type="protein sequence ID" value="ACY47102.1"/>
    <property type="molecule type" value="Genomic_DNA"/>
</dbReference>
<dbReference type="Proteomes" id="UP000002221">
    <property type="component" value="Chromosome"/>
</dbReference>
<protein>
    <submittedName>
        <fullName evidence="4">Putative PAS/PAC sensor protein</fullName>
    </submittedName>
</protein>
<dbReference type="InterPro" id="IPR052155">
    <property type="entry name" value="Biofilm_reg_signaling"/>
</dbReference>
<feature type="modified residue" description="4-aspartylphosphate" evidence="1">
    <location>
        <position position="59"/>
    </location>
</feature>
<dbReference type="InterPro" id="IPR011006">
    <property type="entry name" value="CheY-like_superfamily"/>
</dbReference>
<dbReference type="Pfam" id="PF00072">
    <property type="entry name" value="Response_reg"/>
    <property type="match status" value="1"/>
</dbReference>
<dbReference type="KEGG" id="rmr:Rmar_0196"/>
<dbReference type="SUPFAM" id="SSF55785">
    <property type="entry name" value="PYP-like sensor domain (PAS domain)"/>
    <property type="match status" value="2"/>
</dbReference>
<evidence type="ECO:0000259" key="2">
    <source>
        <dbReference type="PROSITE" id="PS50110"/>
    </source>
</evidence>
<dbReference type="InterPro" id="IPR035965">
    <property type="entry name" value="PAS-like_dom_sf"/>
</dbReference>
<reference evidence="4 5" key="1">
    <citation type="journal article" date="2009" name="Stand. Genomic Sci.">
        <title>Complete genome sequence of Rhodothermus marinus type strain (R-10).</title>
        <authorList>
            <person name="Nolan M."/>
            <person name="Tindall B.J."/>
            <person name="Pomrenke H."/>
            <person name="Lapidus A."/>
            <person name="Copeland A."/>
            <person name="Glavina Del Rio T."/>
            <person name="Lucas S."/>
            <person name="Chen F."/>
            <person name="Tice H."/>
            <person name="Cheng J.F."/>
            <person name="Saunders E."/>
            <person name="Han C."/>
            <person name="Bruce D."/>
            <person name="Goodwin L."/>
            <person name="Chain P."/>
            <person name="Pitluck S."/>
            <person name="Ovchinikova G."/>
            <person name="Pati A."/>
            <person name="Ivanova N."/>
            <person name="Mavromatis K."/>
            <person name="Chen A."/>
            <person name="Palaniappan K."/>
            <person name="Land M."/>
            <person name="Hauser L."/>
            <person name="Chang Y.J."/>
            <person name="Jeffries C.D."/>
            <person name="Brettin T."/>
            <person name="Goker M."/>
            <person name="Bristow J."/>
            <person name="Eisen J.A."/>
            <person name="Markowitz V."/>
            <person name="Hugenholtz P."/>
            <person name="Kyrpides N.C."/>
            <person name="Klenk H.P."/>
            <person name="Detter J.C."/>
        </authorList>
    </citation>
    <scope>NUCLEOTIDE SEQUENCE [LARGE SCALE GENOMIC DNA]</scope>
    <source>
        <strain evidence="5">ATCC 43812 / DSM 4252 / R-10</strain>
    </source>
</reference>
<organism evidence="4 5">
    <name type="scientific">Rhodothermus marinus (strain ATCC 43812 / DSM 4252 / R-10)</name>
    <name type="common">Rhodothermus obamensis</name>
    <dbReference type="NCBI Taxonomy" id="518766"/>
    <lineage>
        <taxon>Bacteria</taxon>
        <taxon>Pseudomonadati</taxon>
        <taxon>Rhodothermota</taxon>
        <taxon>Rhodothermia</taxon>
        <taxon>Rhodothermales</taxon>
        <taxon>Rhodothermaceae</taxon>
        <taxon>Rhodothermus</taxon>
    </lineage>
</organism>
<dbReference type="Gene3D" id="3.30.450.20">
    <property type="entry name" value="PAS domain"/>
    <property type="match status" value="2"/>
</dbReference>
<dbReference type="SMART" id="SM00091">
    <property type="entry name" value="PAS"/>
    <property type="match status" value="2"/>
</dbReference>
<evidence type="ECO:0000313" key="5">
    <source>
        <dbReference type="Proteomes" id="UP000002221"/>
    </source>
</evidence>
<accession>D0MCZ2</accession>
<name>D0MCZ2_RHOM4</name>
<dbReference type="InterPro" id="IPR013767">
    <property type="entry name" value="PAS_fold"/>
</dbReference>
<evidence type="ECO:0000259" key="3">
    <source>
        <dbReference type="PROSITE" id="PS50112"/>
    </source>
</evidence>
<dbReference type="AlphaFoldDB" id="D0MCZ2"/>
<dbReference type="GO" id="GO:0000160">
    <property type="term" value="P:phosphorelay signal transduction system"/>
    <property type="evidence" value="ECO:0007669"/>
    <property type="project" value="InterPro"/>
</dbReference>
<gene>
    <name evidence="4" type="ordered locus">Rmar_0196</name>
</gene>
<dbReference type="HOGENOM" id="CLU_758363_0_0_10"/>
<dbReference type="RefSeq" id="WP_012842714.1">
    <property type="nucleotide sequence ID" value="NC_013501.1"/>
</dbReference>
<evidence type="ECO:0000256" key="1">
    <source>
        <dbReference type="PROSITE-ProRule" id="PRU00169"/>
    </source>
</evidence>
<dbReference type="OrthoDB" id="9761263at2"/>
<dbReference type="PANTHER" id="PTHR44757:SF2">
    <property type="entry name" value="BIOFILM ARCHITECTURE MAINTENANCE PROTEIN MBAA"/>
    <property type="match status" value="1"/>
</dbReference>
<dbReference type="CDD" id="cd00130">
    <property type="entry name" value="PAS"/>
    <property type="match status" value="2"/>
</dbReference>
<dbReference type="GO" id="GO:0006355">
    <property type="term" value="P:regulation of DNA-templated transcription"/>
    <property type="evidence" value="ECO:0007669"/>
    <property type="project" value="InterPro"/>
</dbReference>
<feature type="domain" description="PAS" evidence="3">
    <location>
        <begin position="144"/>
        <end position="198"/>
    </location>
</feature>
<dbReference type="Gene3D" id="3.40.50.2300">
    <property type="match status" value="1"/>
</dbReference>
<dbReference type="PANTHER" id="PTHR44757">
    <property type="entry name" value="DIGUANYLATE CYCLASE DGCP"/>
    <property type="match status" value="1"/>
</dbReference>
<feature type="domain" description="PAS" evidence="3">
    <location>
        <begin position="247"/>
        <end position="306"/>
    </location>
</feature>
<dbReference type="InterPro" id="IPR001789">
    <property type="entry name" value="Sig_transdc_resp-reg_receiver"/>
</dbReference>
<dbReference type="eggNOG" id="COG0745">
    <property type="taxonomic scope" value="Bacteria"/>
</dbReference>